<evidence type="ECO:0000256" key="7">
    <source>
        <dbReference type="ARBA" id="ARBA00022741"/>
    </source>
</evidence>
<dbReference type="Pfam" id="PF20974">
    <property type="entry name" value="tRNA-synt_1c_C2"/>
    <property type="match status" value="1"/>
</dbReference>
<dbReference type="EC" id="6.1.1.17" evidence="3"/>
<comment type="catalytic activity">
    <reaction evidence="13">
        <text>tRNA(Glu) + L-glutamate + ATP = L-glutamyl-tRNA(Glu) + AMP + diphosphate</text>
        <dbReference type="Rhea" id="RHEA:23540"/>
        <dbReference type="Rhea" id="RHEA-COMP:9663"/>
        <dbReference type="Rhea" id="RHEA-COMP:9680"/>
        <dbReference type="ChEBI" id="CHEBI:29985"/>
        <dbReference type="ChEBI" id="CHEBI:30616"/>
        <dbReference type="ChEBI" id="CHEBI:33019"/>
        <dbReference type="ChEBI" id="CHEBI:78442"/>
        <dbReference type="ChEBI" id="CHEBI:78520"/>
        <dbReference type="ChEBI" id="CHEBI:456215"/>
        <dbReference type="EC" id="6.1.1.17"/>
    </reaction>
</comment>
<evidence type="ECO:0000256" key="2">
    <source>
        <dbReference type="ARBA" id="ARBA00008927"/>
    </source>
</evidence>
<proteinExistence type="inferred from homology"/>
<dbReference type="GO" id="GO:0000049">
    <property type="term" value="F:tRNA binding"/>
    <property type="evidence" value="ECO:0007669"/>
    <property type="project" value="UniProtKB-UniRule"/>
</dbReference>
<dbReference type="AlphaFoldDB" id="A0A4P9WRH7"/>
<name>A0A4P9WRH7_9FUNG</name>
<keyword evidence="9 14" id="KW-0694">RNA-binding</keyword>
<evidence type="ECO:0000256" key="8">
    <source>
        <dbReference type="ARBA" id="ARBA00022840"/>
    </source>
</evidence>
<feature type="region of interest" description="Disordered" evidence="15">
    <location>
        <begin position="236"/>
        <end position="255"/>
    </location>
</feature>
<evidence type="ECO:0000256" key="9">
    <source>
        <dbReference type="ARBA" id="ARBA00022884"/>
    </source>
</evidence>
<dbReference type="InterPro" id="IPR011035">
    <property type="entry name" value="Ribosomal_bL25/Gln-tRNA_synth"/>
</dbReference>
<dbReference type="EMBL" id="ML011089">
    <property type="protein sequence ID" value="RKO95704.1"/>
    <property type="molecule type" value="Genomic_DNA"/>
</dbReference>
<evidence type="ECO:0000256" key="15">
    <source>
        <dbReference type="SAM" id="MobiDB-lite"/>
    </source>
</evidence>
<reference evidence="18" key="1">
    <citation type="journal article" date="2018" name="Nat. Microbiol.">
        <title>Leveraging single-cell genomics to expand the fungal tree of life.</title>
        <authorList>
            <person name="Ahrendt S.R."/>
            <person name="Quandt C.A."/>
            <person name="Ciobanu D."/>
            <person name="Clum A."/>
            <person name="Salamov A."/>
            <person name="Andreopoulos B."/>
            <person name="Cheng J.F."/>
            <person name="Woyke T."/>
            <person name="Pelin A."/>
            <person name="Henrissat B."/>
            <person name="Reynolds N.K."/>
            <person name="Benny G.L."/>
            <person name="Smith M.E."/>
            <person name="James T.Y."/>
            <person name="Grigoriev I.V."/>
        </authorList>
    </citation>
    <scope>NUCLEOTIDE SEQUENCE [LARGE SCALE GENOMIC DNA]</scope>
    <source>
        <strain evidence="18">ATCC 52028</strain>
    </source>
</reference>
<dbReference type="InterPro" id="IPR050132">
    <property type="entry name" value="Gln/Glu-tRNA_Ligase"/>
</dbReference>
<comment type="similarity">
    <text evidence="2">Belongs to the class-I aminoacyl-tRNA synthetase family. Glutamate--tRNA ligase type 2 subfamily.</text>
</comment>
<dbReference type="PANTHER" id="PTHR43097">
    <property type="entry name" value="GLUTAMINE-TRNA LIGASE"/>
    <property type="match status" value="1"/>
</dbReference>
<protein>
    <recommendedName>
        <fullName evidence="3">glutamate--tRNA ligase</fullName>
        <ecNumber evidence="3">6.1.1.17</ecNumber>
    </recommendedName>
    <alternativeName>
        <fullName evidence="12">Glutamyl-tRNA synthetase</fullName>
    </alternativeName>
</protein>
<evidence type="ECO:0000256" key="5">
    <source>
        <dbReference type="ARBA" id="ARBA00022555"/>
    </source>
</evidence>
<dbReference type="GO" id="GO:0004818">
    <property type="term" value="F:glutamate-tRNA ligase activity"/>
    <property type="evidence" value="ECO:0007669"/>
    <property type="project" value="UniProtKB-EC"/>
</dbReference>
<gene>
    <name evidence="17" type="ORF">CAUPRSCDRAFT_12598</name>
</gene>
<evidence type="ECO:0000313" key="17">
    <source>
        <dbReference type="EMBL" id="RKO95704.1"/>
    </source>
</evidence>
<dbReference type="GO" id="GO:0017102">
    <property type="term" value="C:methionyl glutamyl tRNA synthetase complex"/>
    <property type="evidence" value="ECO:0007669"/>
    <property type="project" value="TreeGrafter"/>
</dbReference>
<dbReference type="InterPro" id="IPR049437">
    <property type="entry name" value="tRNA-synt_1c_C2"/>
</dbReference>
<comment type="subcellular location">
    <subcellularLocation>
        <location evidence="1">Cytoplasm</location>
    </subcellularLocation>
</comment>
<evidence type="ECO:0000256" key="10">
    <source>
        <dbReference type="ARBA" id="ARBA00022917"/>
    </source>
</evidence>
<evidence type="ECO:0000256" key="3">
    <source>
        <dbReference type="ARBA" id="ARBA00012835"/>
    </source>
</evidence>
<dbReference type="GO" id="GO:0006424">
    <property type="term" value="P:glutamyl-tRNA aminoacylation"/>
    <property type="evidence" value="ECO:0007669"/>
    <property type="project" value="TreeGrafter"/>
</dbReference>
<evidence type="ECO:0000313" key="18">
    <source>
        <dbReference type="Proteomes" id="UP000268535"/>
    </source>
</evidence>
<dbReference type="Proteomes" id="UP000268535">
    <property type="component" value="Unassembled WGS sequence"/>
</dbReference>
<keyword evidence="4" id="KW-0963">Cytoplasm</keyword>
<dbReference type="GO" id="GO:0005829">
    <property type="term" value="C:cytosol"/>
    <property type="evidence" value="ECO:0007669"/>
    <property type="project" value="TreeGrafter"/>
</dbReference>
<dbReference type="PANTHER" id="PTHR43097:SF5">
    <property type="entry name" value="GLUTAMATE--TRNA LIGASE"/>
    <property type="match status" value="1"/>
</dbReference>
<evidence type="ECO:0000256" key="12">
    <source>
        <dbReference type="ARBA" id="ARBA00030865"/>
    </source>
</evidence>
<sequence>MDWGNAYIRSVERDAQGLVTAITAELHLDGDFKKTKKKVTWLSTKRADDVTHEIVPVKLIDYDYLITKKKLEEEDAFEDFVTPQTFFETLAVADCNVRTLKKGDIIQFERKGYYIVDRAYDAAFPQTPVECILIPDGRQASLESKAVAAAAKASPAQASPSPKSTATDGAAVKPGSRGDIAGSRMYVVPPVYAEVEPRTASQVSKMYDMPTLFHADAQTATKLLAEAAASATTEAPAAAAAPAKEKKAKKTKPAPVVADPISKLDIVVGKIVDVRKHPDADSLLSSS</sequence>
<accession>A0A4P9WRH7</accession>
<dbReference type="PROSITE" id="PS50886">
    <property type="entry name" value="TRBD"/>
    <property type="match status" value="1"/>
</dbReference>
<keyword evidence="11" id="KW-0030">Aminoacyl-tRNA synthetase</keyword>
<feature type="domain" description="TRNA-binding" evidence="16">
    <location>
        <begin position="260"/>
        <end position="287"/>
    </location>
</feature>
<evidence type="ECO:0000256" key="14">
    <source>
        <dbReference type="PROSITE-ProRule" id="PRU00209"/>
    </source>
</evidence>
<dbReference type="SUPFAM" id="SSF50249">
    <property type="entry name" value="Nucleic acid-binding proteins"/>
    <property type="match status" value="1"/>
</dbReference>
<dbReference type="Gene3D" id="2.40.50.140">
    <property type="entry name" value="Nucleic acid-binding proteins"/>
    <property type="match status" value="1"/>
</dbReference>
<dbReference type="InterPro" id="IPR012340">
    <property type="entry name" value="NA-bd_OB-fold"/>
</dbReference>
<evidence type="ECO:0000256" key="1">
    <source>
        <dbReference type="ARBA" id="ARBA00004496"/>
    </source>
</evidence>
<evidence type="ECO:0000256" key="4">
    <source>
        <dbReference type="ARBA" id="ARBA00022490"/>
    </source>
</evidence>
<dbReference type="InterPro" id="IPR020056">
    <property type="entry name" value="Rbsml_bL25/Gln-tRNA_synth_N"/>
</dbReference>
<keyword evidence="7" id="KW-0547">Nucleotide-binding</keyword>
<evidence type="ECO:0000256" key="13">
    <source>
        <dbReference type="ARBA" id="ARBA00048351"/>
    </source>
</evidence>
<dbReference type="SUPFAM" id="SSF50715">
    <property type="entry name" value="Ribosomal protein L25-like"/>
    <property type="match status" value="1"/>
</dbReference>
<dbReference type="InterPro" id="IPR002547">
    <property type="entry name" value="tRNA-bd_dom"/>
</dbReference>
<dbReference type="FunFam" id="2.40.240.10:FF:000004">
    <property type="entry name" value="Glutamyl-tRNA synthetase, cytoplasmic"/>
    <property type="match status" value="1"/>
</dbReference>
<feature type="region of interest" description="Disordered" evidence="15">
    <location>
        <begin position="153"/>
        <end position="177"/>
    </location>
</feature>
<feature type="compositionally biased region" description="Low complexity" evidence="15">
    <location>
        <begin position="153"/>
        <end position="166"/>
    </location>
</feature>
<dbReference type="GO" id="GO:0005524">
    <property type="term" value="F:ATP binding"/>
    <property type="evidence" value="ECO:0007669"/>
    <property type="project" value="UniProtKB-KW"/>
</dbReference>
<evidence type="ECO:0000259" key="16">
    <source>
        <dbReference type="PROSITE" id="PS50886"/>
    </source>
</evidence>
<dbReference type="Gene3D" id="2.40.240.10">
    <property type="entry name" value="Ribosomal Protein L25, Chain P"/>
    <property type="match status" value="1"/>
</dbReference>
<evidence type="ECO:0000256" key="11">
    <source>
        <dbReference type="ARBA" id="ARBA00023146"/>
    </source>
</evidence>
<keyword evidence="8" id="KW-0067">ATP-binding</keyword>
<keyword evidence="10" id="KW-0648">Protein biosynthesis</keyword>
<keyword evidence="5 14" id="KW-0820">tRNA-binding</keyword>
<organism evidence="17 18">
    <name type="scientific">Caulochytrium protostelioides</name>
    <dbReference type="NCBI Taxonomy" id="1555241"/>
    <lineage>
        <taxon>Eukaryota</taxon>
        <taxon>Fungi</taxon>
        <taxon>Fungi incertae sedis</taxon>
        <taxon>Chytridiomycota</taxon>
        <taxon>Chytridiomycota incertae sedis</taxon>
        <taxon>Chytridiomycetes</taxon>
        <taxon>Caulochytriales</taxon>
        <taxon>Caulochytriaceae</taxon>
        <taxon>Caulochytrium</taxon>
    </lineage>
</organism>
<keyword evidence="6" id="KW-0436">Ligase</keyword>
<evidence type="ECO:0000256" key="6">
    <source>
        <dbReference type="ARBA" id="ARBA00022598"/>
    </source>
</evidence>